<sequence length="241" mass="27629">MFFIILLAFFSESLNAAIKYNTKYYKNSEIRKILKEMSEPDLMDSFEYFYQERTELYRAAALQLERLSEPEVNALELYQDYAYQTTREALRTGASDKETQAIIRDIDSAFQNSLTHKGITYRGESALDAYLSEVKVGDIVSPSSFISTSISRNYVESFYKGQISRFELLSGEHGIVLPTVRDDELEVLINRNSFFEVTAINITPDGNFVIYREVPKLEVINKEIKDMHTGENIIAKEACGL</sequence>
<dbReference type="SUPFAM" id="SSF56399">
    <property type="entry name" value="ADP-ribosylation"/>
    <property type="match status" value="1"/>
</dbReference>
<dbReference type="AlphaFoldDB" id="A0A511QEB5"/>
<feature type="domain" description="ADP ribosyltransferase" evidence="1">
    <location>
        <begin position="65"/>
        <end position="203"/>
    </location>
</feature>
<dbReference type="Gene3D" id="3.90.176.10">
    <property type="entry name" value="Toxin ADP-ribosyltransferase, Chain A, domain 1"/>
    <property type="match status" value="1"/>
</dbReference>
<protein>
    <recommendedName>
        <fullName evidence="1">ADP ribosyltransferase domain-containing protein</fullName>
    </recommendedName>
</protein>
<gene>
    <name evidence="2" type="ORF">VSA01S_16380</name>
</gene>
<dbReference type="Pfam" id="PF03496">
    <property type="entry name" value="ADPrib_exo_Tox"/>
    <property type="match status" value="1"/>
</dbReference>
<dbReference type="PROSITE" id="PS51996">
    <property type="entry name" value="TR_MART"/>
    <property type="match status" value="1"/>
</dbReference>
<name>A0A511QEB5_9VIBR</name>
<evidence type="ECO:0000313" key="2">
    <source>
        <dbReference type="EMBL" id="GEM75526.1"/>
    </source>
</evidence>
<keyword evidence="3" id="KW-1185">Reference proteome</keyword>
<evidence type="ECO:0000259" key="1">
    <source>
        <dbReference type="Pfam" id="PF03496"/>
    </source>
</evidence>
<dbReference type="EMBL" id="BJXJ01000013">
    <property type="protein sequence ID" value="GEM75526.1"/>
    <property type="molecule type" value="Genomic_DNA"/>
</dbReference>
<dbReference type="Proteomes" id="UP000321922">
    <property type="component" value="Unassembled WGS sequence"/>
</dbReference>
<proteinExistence type="predicted"/>
<dbReference type="GO" id="GO:0005576">
    <property type="term" value="C:extracellular region"/>
    <property type="evidence" value="ECO:0007669"/>
    <property type="project" value="InterPro"/>
</dbReference>
<evidence type="ECO:0000313" key="3">
    <source>
        <dbReference type="Proteomes" id="UP000321922"/>
    </source>
</evidence>
<dbReference type="InterPro" id="IPR003540">
    <property type="entry name" value="ADP-ribosyltransferase"/>
</dbReference>
<accession>A0A511QEB5</accession>
<comment type="caution">
    <text evidence="2">The sequence shown here is derived from an EMBL/GenBank/DDBJ whole genome shotgun (WGS) entry which is preliminary data.</text>
</comment>
<reference evidence="2 3" key="1">
    <citation type="submission" date="2019-07" db="EMBL/GenBank/DDBJ databases">
        <title>Whole genome shotgun sequence of Vibrio sagamiensis NBRC 104589.</title>
        <authorList>
            <person name="Hosoyama A."/>
            <person name="Uohara A."/>
            <person name="Ohji S."/>
            <person name="Ichikawa N."/>
        </authorList>
    </citation>
    <scope>NUCLEOTIDE SEQUENCE [LARGE SCALE GENOMIC DNA]</scope>
    <source>
        <strain evidence="2 3">NBRC 104589</strain>
    </source>
</reference>
<organism evidence="2 3">
    <name type="scientific">Vibrio sagamiensis NBRC 104589</name>
    <dbReference type="NCBI Taxonomy" id="1219064"/>
    <lineage>
        <taxon>Bacteria</taxon>
        <taxon>Pseudomonadati</taxon>
        <taxon>Pseudomonadota</taxon>
        <taxon>Gammaproteobacteria</taxon>
        <taxon>Vibrionales</taxon>
        <taxon>Vibrionaceae</taxon>
        <taxon>Vibrio</taxon>
    </lineage>
</organism>